<feature type="compositionally biased region" description="Low complexity" evidence="1">
    <location>
        <begin position="789"/>
        <end position="805"/>
    </location>
</feature>
<dbReference type="Proteomes" id="UP001177023">
    <property type="component" value="Unassembled WGS sequence"/>
</dbReference>
<feature type="compositionally biased region" description="Polar residues" evidence="1">
    <location>
        <begin position="776"/>
        <end position="788"/>
    </location>
</feature>
<evidence type="ECO:0000313" key="3">
    <source>
        <dbReference type="EMBL" id="CAJ0559806.1"/>
    </source>
</evidence>
<feature type="transmembrane region" description="Helical" evidence="2">
    <location>
        <begin position="557"/>
        <end position="578"/>
    </location>
</feature>
<keyword evidence="4" id="KW-1185">Reference proteome</keyword>
<feature type="transmembrane region" description="Helical" evidence="2">
    <location>
        <begin position="693"/>
        <end position="715"/>
    </location>
</feature>
<name>A0AA36C5W2_9BILA</name>
<evidence type="ECO:0000256" key="2">
    <source>
        <dbReference type="SAM" id="Phobius"/>
    </source>
</evidence>
<feature type="compositionally biased region" description="Basic and acidic residues" evidence="1">
    <location>
        <begin position="206"/>
        <end position="223"/>
    </location>
</feature>
<feature type="compositionally biased region" description="Polar residues" evidence="1">
    <location>
        <begin position="389"/>
        <end position="401"/>
    </location>
</feature>
<evidence type="ECO:0000256" key="1">
    <source>
        <dbReference type="SAM" id="MobiDB-lite"/>
    </source>
</evidence>
<gene>
    <name evidence="3" type="ORF">MSPICULIGERA_LOCUS1380</name>
</gene>
<evidence type="ECO:0000313" key="4">
    <source>
        <dbReference type="Proteomes" id="UP001177023"/>
    </source>
</evidence>
<reference evidence="3" key="1">
    <citation type="submission" date="2023-06" db="EMBL/GenBank/DDBJ databases">
        <authorList>
            <person name="Delattre M."/>
        </authorList>
    </citation>
    <scope>NUCLEOTIDE SEQUENCE</scope>
    <source>
        <strain evidence="3">AF72</strain>
    </source>
</reference>
<feature type="region of interest" description="Disordered" evidence="1">
    <location>
        <begin position="142"/>
        <end position="278"/>
    </location>
</feature>
<keyword evidence="2" id="KW-1133">Transmembrane helix</keyword>
<organism evidence="3 4">
    <name type="scientific">Mesorhabditis spiculigera</name>
    <dbReference type="NCBI Taxonomy" id="96644"/>
    <lineage>
        <taxon>Eukaryota</taxon>
        <taxon>Metazoa</taxon>
        <taxon>Ecdysozoa</taxon>
        <taxon>Nematoda</taxon>
        <taxon>Chromadorea</taxon>
        <taxon>Rhabditida</taxon>
        <taxon>Rhabditina</taxon>
        <taxon>Rhabditomorpha</taxon>
        <taxon>Rhabditoidea</taxon>
        <taxon>Rhabditidae</taxon>
        <taxon>Mesorhabditinae</taxon>
        <taxon>Mesorhabditis</taxon>
    </lineage>
</organism>
<feature type="transmembrane region" description="Helical" evidence="2">
    <location>
        <begin position="653"/>
        <end position="681"/>
    </location>
</feature>
<feature type="compositionally biased region" description="Low complexity" evidence="1">
    <location>
        <begin position="1"/>
        <end position="12"/>
    </location>
</feature>
<sequence length="886" mass="95582">LQPRSTTTRTTSNSEPDLPPATSQASSTVLPPPEVDLGPLSCPLMKADASFDGLDEIARRPRRAEGSAETVTDSSRKTSHVRNVSDCSTIIKSAFKPYSQTKESQGEERQWNPFTSAPYGAGEGMDDSRFGACFDELPRNSNQEVSELLDEMDGCSIDSKDPFGAAPFEAPPLAERRKLRGERERDSLGSASDLAKQIQEDSSDMDEAREASRRRFSYEHIDGVGDDASSDSRARTEDDSNTDDQKLDDDEDEADASLTTEGGAQTDEEGGSRPLLDDDELEMEHEDNDALWIENHPIYHVPASGPVERRDTLTYEKPSLPSVPPLNSFKRPPPCLANQRHLSLLVPPSLPTSPPAVGTLVDVTEPETYREETVIYQAPPPVPSHKTSRSSAQNEAQRSEISLLSRSTENADSFSAVHAIASSSLVSQATPKGFGYCSPCTKKEKKKSVARKPSSSSEESPQTDDSGAEMFSSNTTEGKSKKGKHKLRGSHSSVVAVAPTELKLTPMDVQKLQKRGSSSKRGDYSAGAANASFVNSSFQAEDIDSPPRGCLGFSNGLLLLGSSLLTVYLFIVILMAALGQQTCRCVLSNRAVELPANDFFDWKEGLNDTILLQKCNQHIAAKGEQHIVTDIERMQLLDEQLTRLSPAARGKTIAFICLTVIKWWVVIPVFLVAITLLMITASSCRGLWSDRDYCIQIPAIVAAVVVLAGFIFLALKFNSDSGKLGLTMRSFLVPIIEHIIYLALLVTLCIYACRREKSSKRQVTPPAKSSDAAPTIASQKSMASTASTPSRKSPGPASSSRSAAPSPAPPPQSVPTPSSREPIINGTGSAEPMVQGQSAESGDAHPLPAANNNNNNPPTFLAASGDTKLADDVDIPLEMPTKQPSH</sequence>
<accession>A0AA36C5W2</accession>
<feature type="region of interest" description="Disordered" evidence="1">
    <location>
        <begin position="445"/>
        <end position="491"/>
    </location>
</feature>
<feature type="compositionally biased region" description="Low complexity" evidence="1">
    <location>
        <begin position="848"/>
        <end position="858"/>
    </location>
</feature>
<evidence type="ECO:0008006" key="5">
    <source>
        <dbReference type="Google" id="ProtNLM"/>
    </source>
</evidence>
<dbReference type="AlphaFoldDB" id="A0AA36C5W2"/>
<feature type="compositionally biased region" description="Acidic residues" evidence="1">
    <location>
        <begin position="239"/>
        <end position="255"/>
    </location>
</feature>
<feature type="region of interest" description="Disordered" evidence="1">
    <location>
        <begin position="1"/>
        <end position="80"/>
    </location>
</feature>
<feature type="region of interest" description="Disordered" evidence="1">
    <location>
        <begin position="375"/>
        <end position="401"/>
    </location>
</feature>
<feature type="compositionally biased region" description="Polar residues" evidence="1">
    <location>
        <begin position="453"/>
        <end position="477"/>
    </location>
</feature>
<feature type="non-terminal residue" evidence="3">
    <location>
        <position position="886"/>
    </location>
</feature>
<comment type="caution">
    <text evidence="3">The sequence shown here is derived from an EMBL/GenBank/DDBJ whole genome shotgun (WGS) entry which is preliminary data.</text>
</comment>
<keyword evidence="2" id="KW-0812">Transmembrane</keyword>
<feature type="non-terminal residue" evidence="3">
    <location>
        <position position="1"/>
    </location>
</feature>
<feature type="region of interest" description="Disordered" evidence="1">
    <location>
        <begin position="761"/>
        <end position="886"/>
    </location>
</feature>
<feature type="region of interest" description="Disordered" evidence="1">
    <location>
        <begin position="98"/>
        <end position="122"/>
    </location>
</feature>
<keyword evidence="2" id="KW-0472">Membrane</keyword>
<proteinExistence type="predicted"/>
<protein>
    <recommendedName>
        <fullName evidence="5">Transmembrane protein</fullName>
    </recommendedName>
</protein>
<dbReference type="EMBL" id="CATQJA010000382">
    <property type="protein sequence ID" value="CAJ0559806.1"/>
    <property type="molecule type" value="Genomic_DNA"/>
</dbReference>
<feature type="compositionally biased region" description="Basic and acidic residues" evidence="1">
    <location>
        <begin position="56"/>
        <end position="66"/>
    </location>
</feature>
<feature type="transmembrane region" description="Helical" evidence="2">
    <location>
        <begin position="735"/>
        <end position="753"/>
    </location>
</feature>